<evidence type="ECO:0000259" key="4">
    <source>
        <dbReference type="Pfam" id="PF01168"/>
    </source>
</evidence>
<comment type="function">
    <text evidence="2">Pyridoxal 5'-phosphate (PLP)-binding protein, which may be involved in intracellular homeostatic regulation of pyridoxal 5'-phosphate (PLP), the active form of vitamin B6.</text>
</comment>
<evidence type="ECO:0000256" key="2">
    <source>
        <dbReference type="HAMAP-Rule" id="MF_03225"/>
    </source>
</evidence>
<dbReference type="PIRSF" id="PIRSF004848">
    <property type="entry name" value="YBL036c_PLPDEIII"/>
    <property type="match status" value="1"/>
</dbReference>
<organism evidence="5 6">
    <name type="scientific">Oikopleura dioica</name>
    <name type="common">Tunicate</name>
    <dbReference type="NCBI Taxonomy" id="34765"/>
    <lineage>
        <taxon>Eukaryota</taxon>
        <taxon>Metazoa</taxon>
        <taxon>Chordata</taxon>
        <taxon>Tunicata</taxon>
        <taxon>Appendicularia</taxon>
        <taxon>Copelata</taxon>
        <taxon>Oikopleuridae</taxon>
        <taxon>Oikopleura</taxon>
    </lineage>
</organism>
<dbReference type="Gene3D" id="3.20.20.10">
    <property type="entry name" value="Alanine racemase"/>
    <property type="match status" value="1"/>
</dbReference>
<gene>
    <name evidence="5" type="ORF">OKIOD_LOCUS1872</name>
</gene>
<dbReference type="PANTHER" id="PTHR10146:SF14">
    <property type="entry name" value="PYRIDOXAL PHOSPHATE HOMEOSTASIS PROTEIN"/>
    <property type="match status" value="1"/>
</dbReference>
<dbReference type="InterPro" id="IPR001608">
    <property type="entry name" value="Ala_racemase_N"/>
</dbReference>
<dbReference type="NCBIfam" id="TIGR00044">
    <property type="entry name" value="YggS family pyridoxal phosphate-dependent enzyme"/>
    <property type="match status" value="1"/>
</dbReference>
<evidence type="ECO:0000313" key="5">
    <source>
        <dbReference type="EMBL" id="CAG5083220.1"/>
    </source>
</evidence>
<dbReference type="InterPro" id="IPR029066">
    <property type="entry name" value="PLP-binding_barrel"/>
</dbReference>
<dbReference type="Proteomes" id="UP001158576">
    <property type="component" value="Chromosome PAR"/>
</dbReference>
<dbReference type="Pfam" id="PF01168">
    <property type="entry name" value="Ala_racemase_N"/>
    <property type="match status" value="1"/>
</dbReference>
<dbReference type="EMBL" id="OU015568">
    <property type="protein sequence ID" value="CAG5083220.1"/>
    <property type="molecule type" value="Genomic_DNA"/>
</dbReference>
<dbReference type="PROSITE" id="PS01211">
    <property type="entry name" value="UPF0001"/>
    <property type="match status" value="1"/>
</dbReference>
<dbReference type="HAMAP" id="MF_02087">
    <property type="entry name" value="PLP_homeostasis"/>
    <property type="match status" value="1"/>
</dbReference>
<reference evidence="5 6" key="1">
    <citation type="submission" date="2021-04" db="EMBL/GenBank/DDBJ databases">
        <authorList>
            <person name="Bliznina A."/>
        </authorList>
    </citation>
    <scope>NUCLEOTIDE SEQUENCE [LARGE SCALE GENOMIC DNA]</scope>
</reference>
<accession>A0ABN7RTK1</accession>
<protein>
    <recommendedName>
        <fullName evidence="2">Pyridoxal phosphate homeostasis protein</fullName>
        <shortName evidence="2">PLP homeostasis protein</shortName>
    </recommendedName>
</protein>
<comment type="similarity">
    <text evidence="2 3">Belongs to the pyridoxal phosphate-binding protein YggS/PROSC family.</text>
</comment>
<name>A0ABN7RTK1_OIKDI</name>
<keyword evidence="1 2" id="KW-0663">Pyridoxal phosphate</keyword>
<dbReference type="PANTHER" id="PTHR10146">
    <property type="entry name" value="PROLINE SYNTHETASE CO-TRANSCRIBED BACTERIAL HOMOLOG PROTEIN"/>
    <property type="match status" value="1"/>
</dbReference>
<evidence type="ECO:0000256" key="1">
    <source>
        <dbReference type="ARBA" id="ARBA00022898"/>
    </source>
</evidence>
<feature type="domain" description="Alanine racemase N-terminal" evidence="4">
    <location>
        <begin position="23"/>
        <end position="236"/>
    </location>
</feature>
<dbReference type="SUPFAM" id="SSF51419">
    <property type="entry name" value="PLP-binding barrel"/>
    <property type="match status" value="1"/>
</dbReference>
<feature type="modified residue" description="N6-(pyridoxal phosphate)lysine" evidence="2">
    <location>
        <position position="35"/>
    </location>
</feature>
<dbReference type="InterPro" id="IPR011078">
    <property type="entry name" value="PyrdxlP_homeostasis"/>
</dbReference>
<proteinExistence type="inferred from homology"/>
<sequence>MSSITERLGALRSEIAAHCEQHSIERIPTLIAVSKTKPNEDLIEAYEAGQRDFGENYPNELKVKAAELSKLCPEIRFHFIGSIQKKNINSIIKAPNLVGIQTLASMEIIENVDKRLTSSVNVMLQCNTSGEENKGGFLEEEDLFRAAEFVKNESKFMKLEGLMTIGSVENSKKAAEENVPNADFTKLRELQQKVAERLKISPDDLSLSMGMSTDYLAAIEQGASVIRVGSKIFGARNVTK</sequence>
<keyword evidence="6" id="KW-1185">Reference proteome</keyword>
<evidence type="ECO:0000313" key="6">
    <source>
        <dbReference type="Proteomes" id="UP001158576"/>
    </source>
</evidence>
<evidence type="ECO:0000256" key="3">
    <source>
        <dbReference type="RuleBase" id="RU004514"/>
    </source>
</evidence>